<dbReference type="RefSeq" id="WP_192727652.1">
    <property type="nucleotide sequence ID" value="NZ_BAAAVL010000003.1"/>
</dbReference>
<sequence>MRGSSLTIYAQTTRRTETGQSRLLASLVTGFRLIARKLAERRSRSAVMELSDDQLKDIGLSRGQIDSDVHISSHYWSNKGL</sequence>
<name>A0ABR9IJX5_RHIVS</name>
<gene>
    <name evidence="2" type="ORF">H4W29_000664</name>
</gene>
<dbReference type="InterPro" id="IPR009506">
    <property type="entry name" value="YjiS-like"/>
</dbReference>
<dbReference type="Proteomes" id="UP000620262">
    <property type="component" value="Unassembled WGS sequence"/>
</dbReference>
<organism evidence="2 3">
    <name type="scientific">Rhizobium viscosum</name>
    <name type="common">Arthrobacter viscosus</name>
    <dbReference type="NCBI Taxonomy" id="1673"/>
    <lineage>
        <taxon>Bacteria</taxon>
        <taxon>Pseudomonadati</taxon>
        <taxon>Pseudomonadota</taxon>
        <taxon>Alphaproteobacteria</taxon>
        <taxon>Hyphomicrobiales</taxon>
        <taxon>Rhizobiaceae</taxon>
        <taxon>Rhizobium/Agrobacterium group</taxon>
        <taxon>Rhizobium</taxon>
    </lineage>
</organism>
<comment type="caution">
    <text evidence="2">The sequence shown here is derived from an EMBL/GenBank/DDBJ whole genome shotgun (WGS) entry which is preliminary data.</text>
</comment>
<accession>A0ABR9IJX5</accession>
<evidence type="ECO:0000259" key="1">
    <source>
        <dbReference type="Pfam" id="PF06568"/>
    </source>
</evidence>
<feature type="domain" description="YjiS-like" evidence="1">
    <location>
        <begin position="32"/>
        <end position="66"/>
    </location>
</feature>
<proteinExistence type="predicted"/>
<dbReference type="EMBL" id="JADBEC010000001">
    <property type="protein sequence ID" value="MBE1503483.1"/>
    <property type="molecule type" value="Genomic_DNA"/>
</dbReference>
<evidence type="ECO:0000313" key="3">
    <source>
        <dbReference type="Proteomes" id="UP000620262"/>
    </source>
</evidence>
<reference evidence="2 3" key="1">
    <citation type="submission" date="2020-10" db="EMBL/GenBank/DDBJ databases">
        <title>Sequencing the genomes of 1000 actinobacteria strains.</title>
        <authorList>
            <person name="Klenk H.-P."/>
        </authorList>
    </citation>
    <scope>NUCLEOTIDE SEQUENCE [LARGE SCALE GENOMIC DNA]</scope>
    <source>
        <strain evidence="2 3">DSM 7307</strain>
    </source>
</reference>
<keyword evidence="3" id="KW-1185">Reference proteome</keyword>
<dbReference type="Pfam" id="PF06568">
    <property type="entry name" value="YjiS-like"/>
    <property type="match status" value="1"/>
</dbReference>
<evidence type="ECO:0000313" key="2">
    <source>
        <dbReference type="EMBL" id="MBE1503483.1"/>
    </source>
</evidence>
<protein>
    <submittedName>
        <fullName evidence="2">Uncharacterized protein YjiS (DUF1127 family)</fullName>
    </submittedName>
</protein>